<reference evidence="3 4" key="1">
    <citation type="submission" date="2023-03" db="EMBL/GenBank/DDBJ databases">
        <title>Genome insight into feeding habits of ladybird beetles.</title>
        <authorList>
            <person name="Li H.-S."/>
            <person name="Huang Y.-H."/>
            <person name="Pang H."/>
        </authorList>
    </citation>
    <scope>NUCLEOTIDE SEQUENCE [LARGE SCALE GENOMIC DNA]</scope>
    <source>
        <strain evidence="3">SYSU_2023b</strain>
        <tissue evidence="3">Whole body</tissue>
    </source>
</reference>
<evidence type="ECO:0000256" key="1">
    <source>
        <dbReference type="SAM" id="SignalP"/>
    </source>
</evidence>
<feature type="signal peptide" evidence="1">
    <location>
        <begin position="1"/>
        <end position="20"/>
    </location>
</feature>
<proteinExistence type="predicted"/>
<organism evidence="3 4">
    <name type="scientific">Henosepilachna vigintioctopunctata</name>
    <dbReference type="NCBI Taxonomy" id="420089"/>
    <lineage>
        <taxon>Eukaryota</taxon>
        <taxon>Metazoa</taxon>
        <taxon>Ecdysozoa</taxon>
        <taxon>Arthropoda</taxon>
        <taxon>Hexapoda</taxon>
        <taxon>Insecta</taxon>
        <taxon>Pterygota</taxon>
        <taxon>Neoptera</taxon>
        <taxon>Endopterygota</taxon>
        <taxon>Coleoptera</taxon>
        <taxon>Polyphaga</taxon>
        <taxon>Cucujiformia</taxon>
        <taxon>Coccinelloidea</taxon>
        <taxon>Coccinellidae</taxon>
        <taxon>Epilachninae</taxon>
        <taxon>Epilachnini</taxon>
        <taxon>Henosepilachna</taxon>
    </lineage>
</organism>
<feature type="domain" description="DUF753" evidence="2">
    <location>
        <begin position="22"/>
        <end position="90"/>
    </location>
</feature>
<gene>
    <name evidence="3" type="ORF">WA026_020924</name>
</gene>
<dbReference type="SUPFAM" id="SSF57302">
    <property type="entry name" value="Snake toxin-like"/>
    <property type="match status" value="1"/>
</dbReference>
<dbReference type="Proteomes" id="UP001431783">
    <property type="component" value="Unassembled WGS sequence"/>
</dbReference>
<dbReference type="AlphaFoldDB" id="A0AAW1UFN5"/>
<keyword evidence="1" id="KW-0732">Signal</keyword>
<evidence type="ECO:0000313" key="3">
    <source>
        <dbReference type="EMBL" id="KAK9882402.1"/>
    </source>
</evidence>
<dbReference type="EMBL" id="JARQZJ010000075">
    <property type="protein sequence ID" value="KAK9882402.1"/>
    <property type="molecule type" value="Genomic_DNA"/>
</dbReference>
<evidence type="ECO:0000259" key="2">
    <source>
        <dbReference type="Pfam" id="PF05444"/>
    </source>
</evidence>
<sequence length="95" mass="10477">MSKYVLAFILLACCVGLGEFFSCHTCASDDYDCRYGSTGKGDLVRCENGEDRCFRAIIGDQYRRGCAFSDFCNTHRDAESCTICSGDRCNSGSIH</sequence>
<dbReference type="InterPro" id="IPR008472">
    <property type="entry name" value="DUF753"/>
</dbReference>
<name>A0AAW1UFN5_9CUCU</name>
<evidence type="ECO:0000313" key="4">
    <source>
        <dbReference type="Proteomes" id="UP001431783"/>
    </source>
</evidence>
<dbReference type="Pfam" id="PF05444">
    <property type="entry name" value="DUF753"/>
    <property type="match status" value="1"/>
</dbReference>
<dbReference type="InterPro" id="IPR045860">
    <property type="entry name" value="Snake_toxin-like_sf"/>
</dbReference>
<accession>A0AAW1UFN5</accession>
<dbReference type="Gene3D" id="2.10.60.10">
    <property type="entry name" value="CD59"/>
    <property type="match status" value="1"/>
</dbReference>
<keyword evidence="4" id="KW-1185">Reference proteome</keyword>
<feature type="chain" id="PRO_5043564968" description="DUF753 domain-containing protein" evidence="1">
    <location>
        <begin position="21"/>
        <end position="95"/>
    </location>
</feature>
<protein>
    <recommendedName>
        <fullName evidence="2">DUF753 domain-containing protein</fullName>
    </recommendedName>
</protein>
<comment type="caution">
    <text evidence="3">The sequence shown here is derived from an EMBL/GenBank/DDBJ whole genome shotgun (WGS) entry which is preliminary data.</text>
</comment>